<gene>
    <name evidence="1" type="ORF">EDF85_0061</name>
</gene>
<dbReference type="EMBL" id="RJUR01000001">
    <property type="protein sequence ID" value="ROQ56192.1"/>
    <property type="molecule type" value="Genomic_DNA"/>
</dbReference>
<dbReference type="RefSeq" id="WP_078480494.1">
    <property type="nucleotide sequence ID" value="NZ_RJUR01000001.1"/>
</dbReference>
<dbReference type="OrthoDB" id="6842079at2"/>
<dbReference type="Gene3D" id="2.120.10.70">
    <property type="entry name" value="Fucose-specific lectin"/>
    <property type="match status" value="1"/>
</dbReference>
<name>A0A9X8HMQ4_PSEPU</name>
<evidence type="ECO:0000313" key="2">
    <source>
        <dbReference type="Proteomes" id="UP000269115"/>
    </source>
</evidence>
<dbReference type="InterPro" id="IPR023296">
    <property type="entry name" value="Glyco_hydro_beta-prop_sf"/>
</dbReference>
<accession>A0A9X8HMQ4</accession>
<sequence length="284" mass="31156">MQLCYAANMHGIFNRAFPTESQPVAGGCRVVVHRGVLYCAYNADGNVAEFVAKVSGIDVWTTPAVLPLMVTPSRSLALFVFKDKVHAFRSDDQGEYTLASYNDTLMGFEPMTLSQPMHGSPSLVEFQGRLHAFYRHGHTRQIECLSSEDLENWGNGPVLRARGVAVTTPDDPIAIVYQGLIHLFYKDGDGRTLLVKYDGKQAWTEPRVFIEQAYPFMPGVTVHAGLLKLAFTRSIANADGRALYQYAYDGNALSPATVSSNLAATERVGLGVLDGELFALFQKA</sequence>
<reference evidence="1 2" key="1">
    <citation type="submission" date="2018-11" db="EMBL/GenBank/DDBJ databases">
        <title>Genomic analyses of the natural microbiome of Caenorhabditis elegans.</title>
        <authorList>
            <person name="Samuel B."/>
        </authorList>
    </citation>
    <scope>NUCLEOTIDE SEQUENCE [LARGE SCALE GENOMIC DNA]</scope>
    <source>
        <strain evidence="1 2">BIGb0473</strain>
    </source>
</reference>
<dbReference type="Proteomes" id="UP000269115">
    <property type="component" value="Unassembled WGS sequence"/>
</dbReference>
<comment type="caution">
    <text evidence="1">The sequence shown here is derived from an EMBL/GenBank/DDBJ whole genome shotgun (WGS) entry which is preliminary data.</text>
</comment>
<proteinExistence type="predicted"/>
<evidence type="ECO:0000313" key="1">
    <source>
        <dbReference type="EMBL" id="ROQ56192.1"/>
    </source>
</evidence>
<dbReference type="AlphaFoldDB" id="A0A9X8HMQ4"/>
<dbReference type="SUPFAM" id="SSF75005">
    <property type="entry name" value="Arabinanase/levansucrase/invertase"/>
    <property type="match status" value="1"/>
</dbReference>
<protein>
    <submittedName>
        <fullName evidence="1">Uncharacterized protein</fullName>
    </submittedName>
</protein>
<dbReference type="GeneID" id="87480536"/>
<organism evidence="1 2">
    <name type="scientific">Pseudomonas putida</name>
    <name type="common">Arthrobacter siderocapsulatus</name>
    <dbReference type="NCBI Taxonomy" id="303"/>
    <lineage>
        <taxon>Bacteria</taxon>
        <taxon>Pseudomonadati</taxon>
        <taxon>Pseudomonadota</taxon>
        <taxon>Gammaproteobacteria</taxon>
        <taxon>Pseudomonadales</taxon>
        <taxon>Pseudomonadaceae</taxon>
        <taxon>Pseudomonas</taxon>
    </lineage>
</organism>